<proteinExistence type="inferred from homology"/>
<name>A0A9D9DSZ7_9BACT</name>
<evidence type="ECO:0000256" key="2">
    <source>
        <dbReference type="ARBA" id="ARBA00004170"/>
    </source>
</evidence>
<dbReference type="PANTHER" id="PTHR11693">
    <property type="entry name" value="ATP SYNTHASE GAMMA CHAIN"/>
    <property type="match status" value="1"/>
</dbReference>
<keyword evidence="6 10" id="KW-0406">Ion transport</keyword>
<keyword evidence="9 10" id="KW-0066">ATP synthesis</keyword>
<evidence type="ECO:0000313" key="12">
    <source>
        <dbReference type="EMBL" id="MBO8432978.1"/>
    </source>
</evidence>
<dbReference type="GO" id="GO:0005524">
    <property type="term" value="F:ATP binding"/>
    <property type="evidence" value="ECO:0007669"/>
    <property type="project" value="UniProtKB-UniRule"/>
</dbReference>
<comment type="subunit">
    <text evidence="10">F-type ATPases have 2 components, CF(1) - the catalytic core - and CF(0) - the membrane proton channel. CF(1) has five subunits: alpha(3), beta(3), gamma(1), delta(1), epsilon(1). CF(0) has three main subunits: a, b and c.</text>
</comment>
<evidence type="ECO:0000256" key="9">
    <source>
        <dbReference type="ARBA" id="ARBA00023310"/>
    </source>
</evidence>
<evidence type="ECO:0000256" key="7">
    <source>
        <dbReference type="ARBA" id="ARBA00023136"/>
    </source>
</evidence>
<comment type="function">
    <text evidence="1 10">Produces ATP from ADP in the presence of a proton gradient across the membrane. The gamma chain is believed to be important in regulating ATPase activity and the flow of protons through the CF(0) complex.</text>
</comment>
<dbReference type="PRINTS" id="PR00126">
    <property type="entry name" value="ATPASEGAMMA"/>
</dbReference>
<dbReference type="InterPro" id="IPR000131">
    <property type="entry name" value="ATP_synth_F1_gsu"/>
</dbReference>
<gene>
    <name evidence="10 12" type="primary">atpG</name>
    <name evidence="12" type="ORF">IAB08_06770</name>
</gene>
<dbReference type="Gene3D" id="1.10.287.80">
    <property type="entry name" value="ATP synthase, gamma subunit, helix hairpin domain"/>
    <property type="match status" value="1"/>
</dbReference>
<comment type="similarity">
    <text evidence="3 10">Belongs to the ATPase gamma chain family.</text>
</comment>
<evidence type="ECO:0000313" key="13">
    <source>
        <dbReference type="Proteomes" id="UP000823612"/>
    </source>
</evidence>
<keyword evidence="7 10" id="KW-0472">Membrane</keyword>
<keyword evidence="4 10" id="KW-0813">Transport</keyword>
<dbReference type="GO" id="GO:0045259">
    <property type="term" value="C:proton-transporting ATP synthase complex"/>
    <property type="evidence" value="ECO:0007669"/>
    <property type="project" value="UniProtKB-KW"/>
</dbReference>
<dbReference type="SUPFAM" id="SSF52943">
    <property type="entry name" value="ATP synthase (F1-ATPase), gamma subunit"/>
    <property type="match status" value="1"/>
</dbReference>
<dbReference type="InterPro" id="IPR023632">
    <property type="entry name" value="ATP_synth_F1_gsu_CS"/>
</dbReference>
<dbReference type="Pfam" id="PF00231">
    <property type="entry name" value="ATP-synt"/>
    <property type="match status" value="1"/>
</dbReference>
<protein>
    <recommendedName>
        <fullName evidence="10">ATP synthase gamma chain</fullName>
    </recommendedName>
    <alternativeName>
        <fullName evidence="10">ATP synthase F1 sector gamma subunit</fullName>
    </alternativeName>
    <alternativeName>
        <fullName evidence="10">F-ATPase gamma subunit</fullName>
    </alternativeName>
</protein>
<feature type="coiled-coil region" evidence="11">
    <location>
        <begin position="277"/>
        <end position="304"/>
    </location>
</feature>
<dbReference type="NCBIfam" id="TIGR01146">
    <property type="entry name" value="ATPsyn_F1gamma"/>
    <property type="match status" value="1"/>
</dbReference>
<comment type="caution">
    <text evidence="12">The sequence shown here is derived from an EMBL/GenBank/DDBJ whole genome shotgun (WGS) entry which is preliminary data.</text>
</comment>
<evidence type="ECO:0000256" key="5">
    <source>
        <dbReference type="ARBA" id="ARBA00022781"/>
    </source>
</evidence>
<dbReference type="HAMAP" id="MF_00815">
    <property type="entry name" value="ATP_synth_gamma_bact"/>
    <property type="match status" value="1"/>
</dbReference>
<dbReference type="GO" id="GO:0046933">
    <property type="term" value="F:proton-transporting ATP synthase activity, rotational mechanism"/>
    <property type="evidence" value="ECO:0007669"/>
    <property type="project" value="UniProtKB-UniRule"/>
</dbReference>
<evidence type="ECO:0000256" key="4">
    <source>
        <dbReference type="ARBA" id="ARBA00022448"/>
    </source>
</evidence>
<evidence type="ECO:0000256" key="8">
    <source>
        <dbReference type="ARBA" id="ARBA00023196"/>
    </source>
</evidence>
<evidence type="ECO:0000256" key="1">
    <source>
        <dbReference type="ARBA" id="ARBA00003456"/>
    </source>
</evidence>
<evidence type="ECO:0000256" key="6">
    <source>
        <dbReference type="ARBA" id="ARBA00023065"/>
    </source>
</evidence>
<organism evidence="12 13">
    <name type="scientific">Candidatus Pullibacteroides excrementavium</name>
    <dbReference type="NCBI Taxonomy" id="2840905"/>
    <lineage>
        <taxon>Bacteria</taxon>
        <taxon>Pseudomonadati</taxon>
        <taxon>Bacteroidota</taxon>
        <taxon>Bacteroidia</taxon>
        <taxon>Bacteroidales</taxon>
        <taxon>Candidatus Pullibacteroides</taxon>
    </lineage>
</organism>
<evidence type="ECO:0000256" key="3">
    <source>
        <dbReference type="ARBA" id="ARBA00007681"/>
    </source>
</evidence>
<keyword evidence="11" id="KW-0175">Coiled coil</keyword>
<reference evidence="12" key="2">
    <citation type="journal article" date="2021" name="PeerJ">
        <title>Extensive microbial diversity within the chicken gut microbiome revealed by metagenomics and culture.</title>
        <authorList>
            <person name="Gilroy R."/>
            <person name="Ravi A."/>
            <person name="Getino M."/>
            <person name="Pursley I."/>
            <person name="Horton D.L."/>
            <person name="Alikhan N.F."/>
            <person name="Baker D."/>
            <person name="Gharbi K."/>
            <person name="Hall N."/>
            <person name="Watson M."/>
            <person name="Adriaenssens E.M."/>
            <person name="Foster-Nyarko E."/>
            <person name="Jarju S."/>
            <person name="Secka A."/>
            <person name="Antonio M."/>
            <person name="Oren A."/>
            <person name="Chaudhuri R.R."/>
            <person name="La Ragione R."/>
            <person name="Hildebrand F."/>
            <person name="Pallen M.J."/>
        </authorList>
    </citation>
    <scope>NUCLEOTIDE SEQUENCE</scope>
    <source>
        <strain evidence="12">2889</strain>
    </source>
</reference>
<keyword evidence="10" id="KW-1003">Cell membrane</keyword>
<dbReference type="Proteomes" id="UP000823612">
    <property type="component" value="Unassembled WGS sequence"/>
</dbReference>
<sequence>MAGLKELRTRLDSAKSTQQLTSAMKMVSVSKLRKAQNRTSRVREMCFRLMAIYRTMAQENDFPIQEHLLHKGYDKPSRVLVIVIASDKGMCGTFNAAVCRAAEEHIQKNYSHLPVSDIGVFSIGNKAGQYFASRPYARMLSASCFPAGEMDYVHLQAWMSEILDAYRKGSIQKVEVVYCRPVNAATHTVRVQEILPVAGVLKLGEAAVEDFRKQGESSASIGSVEEARHRAGFFQSGMVEVLPGMGPVLESMLPKVASLYFYLSLCQSAVAEHGARMTAMSQATDNAEELIKELNLRYNKLRQSGITNELIEIVSGATAQR</sequence>
<reference evidence="12" key="1">
    <citation type="submission" date="2020-10" db="EMBL/GenBank/DDBJ databases">
        <authorList>
            <person name="Gilroy R."/>
        </authorList>
    </citation>
    <scope>NUCLEOTIDE SEQUENCE</scope>
    <source>
        <strain evidence="12">2889</strain>
    </source>
</reference>
<dbReference type="InterPro" id="IPR035968">
    <property type="entry name" value="ATP_synth_F1_ATPase_gsu"/>
</dbReference>
<dbReference type="Gene3D" id="3.40.1380.10">
    <property type="match status" value="1"/>
</dbReference>
<dbReference type="GO" id="GO:0005886">
    <property type="term" value="C:plasma membrane"/>
    <property type="evidence" value="ECO:0007669"/>
    <property type="project" value="UniProtKB-SubCell"/>
</dbReference>
<dbReference type="PROSITE" id="PS00153">
    <property type="entry name" value="ATPASE_GAMMA"/>
    <property type="match status" value="1"/>
</dbReference>
<keyword evidence="5 10" id="KW-0375">Hydrogen ion transport</keyword>
<dbReference type="EMBL" id="JADIMZ010000101">
    <property type="protein sequence ID" value="MBO8432978.1"/>
    <property type="molecule type" value="Genomic_DNA"/>
</dbReference>
<comment type="subcellular location">
    <subcellularLocation>
        <location evidence="10">Cell membrane</location>
        <topology evidence="10">Peripheral membrane protein</topology>
    </subcellularLocation>
    <subcellularLocation>
        <location evidence="2">Membrane</location>
        <topology evidence="2">Peripheral membrane protein</topology>
    </subcellularLocation>
</comment>
<accession>A0A9D9DSZ7</accession>
<dbReference type="CDD" id="cd12151">
    <property type="entry name" value="F1-ATPase_gamma"/>
    <property type="match status" value="1"/>
</dbReference>
<dbReference type="PANTHER" id="PTHR11693:SF22">
    <property type="entry name" value="ATP SYNTHASE SUBUNIT GAMMA, MITOCHONDRIAL"/>
    <property type="match status" value="1"/>
</dbReference>
<dbReference type="AlphaFoldDB" id="A0A9D9DSZ7"/>
<evidence type="ECO:0000256" key="10">
    <source>
        <dbReference type="HAMAP-Rule" id="MF_00815"/>
    </source>
</evidence>
<dbReference type="GO" id="GO:0042777">
    <property type="term" value="P:proton motive force-driven plasma membrane ATP synthesis"/>
    <property type="evidence" value="ECO:0007669"/>
    <property type="project" value="UniProtKB-UniRule"/>
</dbReference>
<evidence type="ECO:0000256" key="11">
    <source>
        <dbReference type="SAM" id="Coils"/>
    </source>
</evidence>
<keyword evidence="8 10" id="KW-0139">CF(1)</keyword>